<protein>
    <submittedName>
        <fullName evidence="3">High affinity cAMP-specific and IBMX-insensitive 3',5'-cyclic phosphodiesterase 8A-like</fullName>
    </submittedName>
</protein>
<dbReference type="GeneID" id="106002547"/>
<keyword evidence="2" id="KW-1185">Reference proteome</keyword>
<evidence type="ECO:0000256" key="1">
    <source>
        <dbReference type="SAM" id="MobiDB-lite"/>
    </source>
</evidence>
<feature type="region of interest" description="Disordered" evidence="1">
    <location>
        <begin position="60"/>
        <end position="89"/>
    </location>
</feature>
<evidence type="ECO:0000313" key="2">
    <source>
        <dbReference type="Proteomes" id="UP000081671"/>
    </source>
</evidence>
<proteinExistence type="predicted"/>
<dbReference type="RefSeq" id="XP_012892861.1">
    <property type="nucleotide sequence ID" value="XM_013037407.1"/>
</dbReference>
<name>A0A1S3GVP5_DIPOR</name>
<accession>A0A1S3GVP5</accession>
<dbReference type="Gene3D" id="3.30.450.20">
    <property type="entry name" value="PAS domain"/>
    <property type="match status" value="1"/>
</dbReference>
<sequence length="89" mass="9697">EWQGVYYTKKKNGDNVQQNVKIVPVVGQGGKIRHYVSIIRVCNGSKTEEMQECVASQSQTGRGHLHAHRASQGCSEAGFPSHGHPGLPD</sequence>
<organism evidence="2 3">
    <name type="scientific">Dipodomys ordii</name>
    <name type="common">Ord's kangaroo rat</name>
    <dbReference type="NCBI Taxonomy" id="10020"/>
    <lineage>
        <taxon>Eukaryota</taxon>
        <taxon>Metazoa</taxon>
        <taxon>Chordata</taxon>
        <taxon>Craniata</taxon>
        <taxon>Vertebrata</taxon>
        <taxon>Euteleostomi</taxon>
        <taxon>Mammalia</taxon>
        <taxon>Eutheria</taxon>
        <taxon>Euarchontoglires</taxon>
        <taxon>Glires</taxon>
        <taxon>Rodentia</taxon>
        <taxon>Castorimorpha</taxon>
        <taxon>Heteromyidae</taxon>
        <taxon>Dipodomyinae</taxon>
        <taxon>Dipodomys</taxon>
    </lineage>
</organism>
<evidence type="ECO:0000313" key="3">
    <source>
        <dbReference type="RefSeq" id="XP_012892861.1"/>
    </source>
</evidence>
<gene>
    <name evidence="3" type="primary">LOC106002547</name>
</gene>
<dbReference type="AlphaFoldDB" id="A0A1S3GVP5"/>
<feature type="non-terminal residue" evidence="3">
    <location>
        <position position="1"/>
    </location>
</feature>
<dbReference type="KEGG" id="dord:106002547"/>
<reference evidence="3" key="1">
    <citation type="submission" date="2025-08" db="UniProtKB">
        <authorList>
            <consortium name="RefSeq"/>
        </authorList>
    </citation>
    <scope>IDENTIFICATION</scope>
    <source>
        <tissue evidence="3">Kidney</tissue>
    </source>
</reference>
<dbReference type="OrthoDB" id="189220at2759"/>
<dbReference type="InParanoid" id="A0A1S3GVP5"/>
<dbReference type="Proteomes" id="UP000081671">
    <property type="component" value="Unplaced"/>
</dbReference>